<dbReference type="PANTHER" id="PTHR10443">
    <property type="entry name" value="MICROSOMAL DIPEPTIDASE"/>
    <property type="match status" value="1"/>
</dbReference>
<gene>
    <name evidence="1" type="ORF">DYI23_12730</name>
</gene>
<comment type="caution">
    <text evidence="1">The sequence shown here is derived from an EMBL/GenBank/DDBJ whole genome shotgun (WGS) entry which is preliminary data.</text>
</comment>
<evidence type="ECO:0000313" key="1">
    <source>
        <dbReference type="EMBL" id="MBS8261084.1"/>
    </source>
</evidence>
<dbReference type="InterPro" id="IPR008257">
    <property type="entry name" value="Pept_M19"/>
</dbReference>
<proteinExistence type="predicted"/>
<dbReference type="Gene3D" id="3.20.20.140">
    <property type="entry name" value="Metal-dependent hydrolases"/>
    <property type="match status" value="1"/>
</dbReference>
<dbReference type="AlphaFoldDB" id="A0A944GT46"/>
<organism evidence="1 2">
    <name type="scientific">Roseibium polysiphoniae</name>
    <dbReference type="NCBI Taxonomy" id="2571221"/>
    <lineage>
        <taxon>Bacteria</taxon>
        <taxon>Pseudomonadati</taxon>
        <taxon>Pseudomonadota</taxon>
        <taxon>Alphaproteobacteria</taxon>
        <taxon>Hyphomicrobiales</taxon>
        <taxon>Stappiaceae</taxon>
        <taxon>Roseibium</taxon>
    </lineage>
</organism>
<dbReference type="SUPFAM" id="SSF51556">
    <property type="entry name" value="Metallo-dependent hydrolases"/>
    <property type="match status" value="1"/>
</dbReference>
<dbReference type="Pfam" id="PF01244">
    <property type="entry name" value="Peptidase_M19"/>
    <property type="match status" value="1"/>
</dbReference>
<reference evidence="1" key="2">
    <citation type="journal article" date="2021" name="Microorganisms">
        <title>Bacterial Dimethylsulfoniopropionate Biosynthesis in the East China Sea.</title>
        <authorList>
            <person name="Liu J."/>
            <person name="Zhang Y."/>
            <person name="Liu J."/>
            <person name="Zhong H."/>
            <person name="Williams B.T."/>
            <person name="Zheng Y."/>
            <person name="Curson A.R.J."/>
            <person name="Sun C."/>
            <person name="Sun H."/>
            <person name="Song D."/>
            <person name="Wagner Mackenzie B."/>
            <person name="Bermejo Martinez A."/>
            <person name="Todd J.D."/>
            <person name="Zhang X.H."/>
        </authorList>
    </citation>
    <scope>NUCLEOTIDE SEQUENCE</scope>
    <source>
        <strain evidence="1">AESS21</strain>
    </source>
</reference>
<name>A0A944GT46_9HYPH</name>
<reference evidence="1" key="1">
    <citation type="submission" date="2018-08" db="EMBL/GenBank/DDBJ databases">
        <authorList>
            <person name="Jin W."/>
            <person name="Wang H."/>
            <person name="Yang Y."/>
            <person name="Li M."/>
            <person name="Liu J."/>
        </authorList>
    </citation>
    <scope>NUCLEOTIDE SEQUENCE</scope>
    <source>
        <strain evidence="1">AESS21</strain>
    </source>
</reference>
<dbReference type="Proteomes" id="UP000705379">
    <property type="component" value="Unassembled WGS sequence"/>
</dbReference>
<protein>
    <submittedName>
        <fullName evidence="1">Membrane dipeptidase</fullName>
    </submittedName>
</protein>
<dbReference type="GO" id="GO:0070573">
    <property type="term" value="F:metallodipeptidase activity"/>
    <property type="evidence" value="ECO:0007669"/>
    <property type="project" value="InterPro"/>
</dbReference>
<accession>A0A944GT46</accession>
<dbReference type="GO" id="GO:0006508">
    <property type="term" value="P:proteolysis"/>
    <property type="evidence" value="ECO:0007669"/>
    <property type="project" value="InterPro"/>
</dbReference>
<dbReference type="PROSITE" id="PS51365">
    <property type="entry name" value="RENAL_DIPEPTIDASE_2"/>
    <property type="match status" value="1"/>
</dbReference>
<dbReference type="PANTHER" id="PTHR10443:SF12">
    <property type="entry name" value="DIPEPTIDASE"/>
    <property type="match status" value="1"/>
</dbReference>
<dbReference type="EMBL" id="QTKU01000003">
    <property type="protein sequence ID" value="MBS8261084.1"/>
    <property type="molecule type" value="Genomic_DNA"/>
</dbReference>
<evidence type="ECO:0000313" key="2">
    <source>
        <dbReference type="Proteomes" id="UP000705379"/>
    </source>
</evidence>
<sequence>MTATAPSASAPIPVFDGHNDTLLKRVVARGTDRATDFFQRAQTGHLDLPRAREGGFAGGLFAMFVPSNIHQDFSKPYNPNDPQNYAEIGQAEALGFTMKMASEAYRLERQSEGQIRVCRTVPEIRDCIERGILAISLHIEGAEAIDTDFDALEVLHGAGLRSLGPVWSRNNVFAHGVPMQFPASPDIGPGLTDAGKALVAACNDLRILIDLSHLNEKGFWDVAGLSDAPLVASHSNVHALCQNARNLTDKQLDAIAESKGLVGLNFHVAFLREDGAYKRDTPVEVMVRHVAYLVERLGEDGVALGSDFDGCMTPSAVSDSAKLPALIEGFRAAGFGEELIVKIAYKNWLSVLERTQN</sequence>
<dbReference type="RefSeq" id="WP_213216545.1">
    <property type="nucleotide sequence ID" value="NZ_QTKU01000003.1"/>
</dbReference>
<dbReference type="CDD" id="cd01301">
    <property type="entry name" value="rDP_like"/>
    <property type="match status" value="1"/>
</dbReference>
<dbReference type="InterPro" id="IPR032466">
    <property type="entry name" value="Metal_Hydrolase"/>
</dbReference>